<evidence type="ECO:0000256" key="1">
    <source>
        <dbReference type="ARBA" id="ARBA00005350"/>
    </source>
</evidence>
<dbReference type="AlphaFoldDB" id="A0AAD8AIT5"/>
<comment type="cofactor">
    <cofactor evidence="2">
        <name>Ca(2+)</name>
        <dbReference type="ChEBI" id="CHEBI:29108"/>
    </cofactor>
</comment>
<dbReference type="Pfam" id="PF03803">
    <property type="entry name" value="Scramblase"/>
    <property type="match status" value="1"/>
</dbReference>
<keyword evidence="2" id="KW-0106">Calcium</keyword>
<keyword evidence="2" id="KW-0564">Palmitate</keyword>
<keyword evidence="2" id="KW-0449">Lipoprotein</keyword>
<dbReference type="GO" id="GO:0017128">
    <property type="term" value="F:phospholipid scramblase activity"/>
    <property type="evidence" value="ECO:0007669"/>
    <property type="project" value="InterPro"/>
</dbReference>
<name>A0AAD8AIT5_DIPPU</name>
<dbReference type="Proteomes" id="UP001233999">
    <property type="component" value="Unassembled WGS sequence"/>
</dbReference>
<dbReference type="PANTHER" id="PTHR23248">
    <property type="entry name" value="PHOSPHOLIPID SCRAMBLASE-RELATED"/>
    <property type="match status" value="1"/>
</dbReference>
<dbReference type="InterPro" id="IPR025659">
    <property type="entry name" value="Tubby-like_C"/>
</dbReference>
<evidence type="ECO:0000313" key="4">
    <source>
        <dbReference type="Proteomes" id="UP001233999"/>
    </source>
</evidence>
<comment type="caution">
    <text evidence="3">The sequence shown here is derived from an EMBL/GenBank/DDBJ whole genome shotgun (WGS) entry which is preliminary data.</text>
</comment>
<accession>A0AAD8AIT5</accession>
<gene>
    <name evidence="3" type="ORF">L9F63_010037</name>
</gene>
<evidence type="ECO:0000256" key="2">
    <source>
        <dbReference type="RuleBase" id="RU363116"/>
    </source>
</evidence>
<evidence type="ECO:0000313" key="3">
    <source>
        <dbReference type="EMBL" id="KAJ9599505.1"/>
    </source>
</evidence>
<reference evidence="3" key="2">
    <citation type="submission" date="2023-05" db="EMBL/GenBank/DDBJ databases">
        <authorList>
            <person name="Fouks B."/>
        </authorList>
    </citation>
    <scope>NUCLEOTIDE SEQUENCE</scope>
    <source>
        <strain evidence="3">Stay&amp;Tobe</strain>
        <tissue evidence="3">Testes</tissue>
    </source>
</reference>
<sequence length="229" mass="26199">MEGTKLLPKTRVHEDRLTWIPLQMLTGIETANQYIVQNAMGQTIYSAAEDSGFCMRNLCGYLRSFEMLIVDNYGTQVMEMHRPLKCQFPCGLQRLDVMAPPGTLIGFVEQKWHIAPRYRIKNSIGDEIFFLKGPLCTCNLCCGDVEFNVFSSRDKSQVGRIAKKWGGLGRELFTDADIFGIEFPLDLDVNMKAVLLGACFLIDFMYFEDNADRNRTRDTAIYECRGEWD</sequence>
<comment type="similarity">
    <text evidence="1 2">Belongs to the phospholipid scramblase family.</text>
</comment>
<organism evidence="3 4">
    <name type="scientific">Diploptera punctata</name>
    <name type="common">Pacific beetle cockroach</name>
    <dbReference type="NCBI Taxonomy" id="6984"/>
    <lineage>
        <taxon>Eukaryota</taxon>
        <taxon>Metazoa</taxon>
        <taxon>Ecdysozoa</taxon>
        <taxon>Arthropoda</taxon>
        <taxon>Hexapoda</taxon>
        <taxon>Insecta</taxon>
        <taxon>Pterygota</taxon>
        <taxon>Neoptera</taxon>
        <taxon>Polyneoptera</taxon>
        <taxon>Dictyoptera</taxon>
        <taxon>Blattodea</taxon>
        <taxon>Blaberoidea</taxon>
        <taxon>Blaberidae</taxon>
        <taxon>Diplopterinae</taxon>
        <taxon>Diploptera</taxon>
    </lineage>
</organism>
<reference evidence="3" key="1">
    <citation type="journal article" date="2023" name="IScience">
        <title>Live-bearing cockroach genome reveals convergent evolutionary mechanisms linked to viviparity in insects and beyond.</title>
        <authorList>
            <person name="Fouks B."/>
            <person name="Harrison M.C."/>
            <person name="Mikhailova A.A."/>
            <person name="Marchal E."/>
            <person name="English S."/>
            <person name="Carruthers M."/>
            <person name="Jennings E.C."/>
            <person name="Chiamaka E.L."/>
            <person name="Frigard R.A."/>
            <person name="Pippel M."/>
            <person name="Attardo G.M."/>
            <person name="Benoit J.B."/>
            <person name="Bornberg-Bauer E."/>
            <person name="Tobe S.S."/>
        </authorList>
    </citation>
    <scope>NUCLEOTIDE SEQUENCE</scope>
    <source>
        <strain evidence="3">Stay&amp;Tobe</strain>
    </source>
</reference>
<dbReference type="PANTHER" id="PTHR23248:SF9">
    <property type="entry name" value="PHOSPHOLIPID SCRAMBLASE"/>
    <property type="match status" value="1"/>
</dbReference>
<dbReference type="InterPro" id="IPR005552">
    <property type="entry name" value="Scramblase"/>
</dbReference>
<keyword evidence="4" id="KW-1185">Reference proteome</keyword>
<protein>
    <recommendedName>
        <fullName evidence="2">Phospholipid scramblase</fullName>
    </recommendedName>
</protein>
<dbReference type="SUPFAM" id="SSF54518">
    <property type="entry name" value="Tubby C-terminal domain-like"/>
    <property type="match status" value="1"/>
</dbReference>
<proteinExistence type="inferred from homology"/>
<comment type="function">
    <text evidence="2">May mediate accelerated ATP-independent bidirectional transbilayer migration of phospholipids upon binding calcium ions that results in a loss of phospholipid asymmetry in the plasma membrane.</text>
</comment>
<dbReference type="GO" id="GO:0005886">
    <property type="term" value="C:plasma membrane"/>
    <property type="evidence" value="ECO:0007669"/>
    <property type="project" value="TreeGrafter"/>
</dbReference>
<feature type="non-terminal residue" evidence="3">
    <location>
        <position position="229"/>
    </location>
</feature>
<dbReference type="EMBL" id="JASPKZ010000803">
    <property type="protein sequence ID" value="KAJ9599505.1"/>
    <property type="molecule type" value="Genomic_DNA"/>
</dbReference>